<dbReference type="InterPro" id="IPR036291">
    <property type="entry name" value="NAD(P)-bd_dom_sf"/>
</dbReference>
<dbReference type="PANTHER" id="PTHR43157">
    <property type="entry name" value="PHOSPHATIDYLINOSITOL-GLYCAN BIOSYNTHESIS CLASS F PROTEIN-RELATED"/>
    <property type="match status" value="1"/>
</dbReference>
<organism evidence="1">
    <name type="scientific">Daphnia magna</name>
    <dbReference type="NCBI Taxonomy" id="35525"/>
    <lineage>
        <taxon>Eukaryota</taxon>
        <taxon>Metazoa</taxon>
        <taxon>Ecdysozoa</taxon>
        <taxon>Arthropoda</taxon>
        <taxon>Crustacea</taxon>
        <taxon>Branchiopoda</taxon>
        <taxon>Diplostraca</taxon>
        <taxon>Cladocera</taxon>
        <taxon>Anomopoda</taxon>
        <taxon>Daphniidae</taxon>
        <taxon>Daphnia</taxon>
    </lineage>
</organism>
<dbReference type="SUPFAM" id="SSF51735">
    <property type="entry name" value="NAD(P)-binding Rossmann-fold domains"/>
    <property type="match status" value="1"/>
</dbReference>
<dbReference type="PRINTS" id="PR00081">
    <property type="entry name" value="GDHRDH"/>
</dbReference>
<protein>
    <submittedName>
        <fullName evidence="1">Retinol dehydrogenase all-trans/9-cis/11-cis</fullName>
    </submittedName>
</protein>
<dbReference type="OrthoDB" id="191139at2759"/>
<dbReference type="InterPro" id="IPR002347">
    <property type="entry name" value="SDR_fam"/>
</dbReference>
<accession>A0A0P5UAJ0</accession>
<dbReference type="PANTHER" id="PTHR43157:SF31">
    <property type="entry name" value="PHOSPHATIDYLINOSITOL-GLYCAN BIOSYNTHESIS CLASS F PROTEIN"/>
    <property type="match status" value="1"/>
</dbReference>
<dbReference type="Gene3D" id="3.40.50.720">
    <property type="entry name" value="NAD(P)-binding Rossmann-like Domain"/>
    <property type="match status" value="1"/>
</dbReference>
<dbReference type="Pfam" id="PF00106">
    <property type="entry name" value="adh_short"/>
    <property type="match status" value="1"/>
</dbReference>
<dbReference type="EMBL" id="GDIQ01036817">
    <property type="protein sequence ID" value="JAN57920.1"/>
    <property type="molecule type" value="Transcribed_RNA"/>
</dbReference>
<reference evidence="1" key="1">
    <citation type="submission" date="2015-10" db="EMBL/GenBank/DDBJ databases">
        <title>EvidentialGene: Evidence-directed Construction of Complete mRNA Transcriptomes without Genomes.</title>
        <authorList>
            <person name="Gilbert D.G."/>
        </authorList>
    </citation>
    <scope>NUCLEOTIDE SEQUENCE</scope>
</reference>
<evidence type="ECO:0000313" key="1">
    <source>
        <dbReference type="EMBL" id="JAN57920.1"/>
    </source>
</evidence>
<dbReference type="AlphaFoldDB" id="A0A0P5UAJ0"/>
<sequence>MGILSTSLGIGATFGGLYALRRWRENQWESCKTNRRLDGQVAIITGATSGLGKVLAEDLVNRGAAVVLACRNTTAAKEVAAKIKQQCPEALLDVVELDLSSLESVRKCANILLERYPQINILINNAGVSIPPKMGIKTVEGYEINFGVNHLGHFLLTNLLVDRLIASAPSRIVIVSSKLHEQGSMDWEGFEGTKEFEGGKRGPNAAYCSSKLANVYFGIKLAEKLESRGVSVYTVCPGWNYTKLFRYSSVPFYSWIAIIPIAFWFMKPARIGVQTLIHCAVSEDTENETGLFYRDCKVYQSQANLNPKTINELWEVSCKLCKIEW</sequence>
<proteinExistence type="predicted"/>
<name>A0A0P5UAJ0_9CRUS</name>
<dbReference type="CDD" id="cd05327">
    <property type="entry name" value="retinol-DH_like_SDR_c_like"/>
    <property type="match status" value="1"/>
</dbReference>